<dbReference type="SMART" id="SM00309">
    <property type="entry name" value="PAH"/>
    <property type="match status" value="1"/>
</dbReference>
<gene>
    <name evidence="6" type="ORF">CAPTEDRAFT_224912</name>
</gene>
<keyword evidence="5" id="KW-0472">Membrane</keyword>
<dbReference type="EMBL" id="AMQN01004785">
    <property type="status" value="NOT_ANNOTATED_CDS"/>
    <property type="molecule type" value="Genomic_DNA"/>
</dbReference>
<name>R7VGB1_CAPTE</name>
<dbReference type="InterPro" id="IPR001955">
    <property type="entry name" value="Pancreatic_hormone-like"/>
</dbReference>
<dbReference type="OrthoDB" id="9972427at2759"/>
<evidence type="ECO:0000256" key="2">
    <source>
        <dbReference type="ARBA" id="ARBA00010022"/>
    </source>
</evidence>
<evidence type="ECO:0000256" key="5">
    <source>
        <dbReference type="SAM" id="Phobius"/>
    </source>
</evidence>
<keyword evidence="5" id="KW-1133">Transmembrane helix</keyword>
<reference evidence="8" key="1">
    <citation type="submission" date="2012-12" db="EMBL/GenBank/DDBJ databases">
        <authorList>
            <person name="Hellsten U."/>
            <person name="Grimwood J."/>
            <person name="Chapman J.A."/>
            <person name="Shapiro H."/>
            <person name="Aerts A."/>
            <person name="Otillar R.P."/>
            <person name="Terry A.Y."/>
            <person name="Boore J.L."/>
            <person name="Simakov O."/>
            <person name="Marletaz F."/>
            <person name="Cho S.-J."/>
            <person name="Edsinger-Gonzales E."/>
            <person name="Havlak P."/>
            <person name="Kuo D.-H."/>
            <person name="Larsson T."/>
            <person name="Lv J."/>
            <person name="Arendt D."/>
            <person name="Savage R."/>
            <person name="Osoegawa K."/>
            <person name="de Jong P."/>
            <person name="Lindberg D.R."/>
            <person name="Seaver E.C."/>
            <person name="Weisblat D.A."/>
            <person name="Putnam N.H."/>
            <person name="Grigoriev I.V."/>
            <person name="Rokhsar D.S."/>
        </authorList>
    </citation>
    <scope>NUCLEOTIDE SEQUENCE</scope>
    <source>
        <strain evidence="8">I ESC-2004</strain>
    </source>
</reference>
<dbReference type="GO" id="GO:0005576">
    <property type="term" value="C:extracellular region"/>
    <property type="evidence" value="ECO:0007669"/>
    <property type="project" value="UniProtKB-SubCell"/>
</dbReference>
<sequence>MNTRARMVVCNPQTPDPVHKRLLLDLILSDGSSAMTEVMKLSQILILLLLGLSVIICSVHANTDDDDARLVMVMSQMHPPKRPEHFRNMDELNVYLDKLRQYYTILGRPRSPCSTTPFCDSPRGNQVQ</sequence>
<dbReference type="Proteomes" id="UP000014760">
    <property type="component" value="Unassembled WGS sequence"/>
</dbReference>
<dbReference type="EMBL" id="KB294357">
    <property type="protein sequence ID" value="ELU14705.1"/>
    <property type="molecule type" value="Genomic_DNA"/>
</dbReference>
<proteinExistence type="inferred from homology"/>
<feature type="transmembrane region" description="Helical" evidence="5">
    <location>
        <begin position="44"/>
        <end position="61"/>
    </location>
</feature>
<keyword evidence="8" id="KW-1185">Reference proteome</keyword>
<evidence type="ECO:0000256" key="4">
    <source>
        <dbReference type="RuleBase" id="RU000656"/>
    </source>
</evidence>
<evidence type="ECO:0000313" key="6">
    <source>
        <dbReference type="EMBL" id="ELU14705.1"/>
    </source>
</evidence>
<evidence type="ECO:0000313" key="7">
    <source>
        <dbReference type="EnsemblMetazoa" id="CapteP224912"/>
    </source>
</evidence>
<organism evidence="6">
    <name type="scientific">Capitella teleta</name>
    <name type="common">Polychaete worm</name>
    <dbReference type="NCBI Taxonomy" id="283909"/>
    <lineage>
        <taxon>Eukaryota</taxon>
        <taxon>Metazoa</taxon>
        <taxon>Spiralia</taxon>
        <taxon>Lophotrochozoa</taxon>
        <taxon>Annelida</taxon>
        <taxon>Polychaeta</taxon>
        <taxon>Sedentaria</taxon>
        <taxon>Scolecida</taxon>
        <taxon>Capitellidae</taxon>
        <taxon>Capitella</taxon>
    </lineage>
</organism>
<reference evidence="7" key="3">
    <citation type="submission" date="2015-06" db="UniProtKB">
        <authorList>
            <consortium name="EnsemblMetazoa"/>
        </authorList>
    </citation>
    <scope>IDENTIFICATION</scope>
</reference>
<comment type="subcellular location">
    <subcellularLocation>
        <location evidence="1">Secreted</location>
    </subcellularLocation>
</comment>
<protein>
    <submittedName>
        <fullName evidence="6 7">Uncharacterized protein</fullName>
    </submittedName>
</protein>
<reference evidence="6 8" key="2">
    <citation type="journal article" date="2013" name="Nature">
        <title>Insights into bilaterian evolution from three spiralian genomes.</title>
        <authorList>
            <person name="Simakov O."/>
            <person name="Marletaz F."/>
            <person name="Cho S.J."/>
            <person name="Edsinger-Gonzales E."/>
            <person name="Havlak P."/>
            <person name="Hellsten U."/>
            <person name="Kuo D.H."/>
            <person name="Larsson T."/>
            <person name="Lv J."/>
            <person name="Arendt D."/>
            <person name="Savage R."/>
            <person name="Osoegawa K."/>
            <person name="de Jong P."/>
            <person name="Grimwood J."/>
            <person name="Chapman J.A."/>
            <person name="Shapiro H."/>
            <person name="Aerts A."/>
            <person name="Otillar R.P."/>
            <person name="Terry A.Y."/>
            <person name="Boore J.L."/>
            <person name="Grigoriev I.V."/>
            <person name="Lindberg D.R."/>
            <person name="Seaver E.C."/>
            <person name="Weisblat D.A."/>
            <person name="Putnam N.H."/>
            <person name="Rokhsar D.S."/>
        </authorList>
    </citation>
    <scope>NUCLEOTIDE SEQUENCE</scope>
    <source>
        <strain evidence="6 8">I ESC-2004</strain>
    </source>
</reference>
<accession>R7VGB1</accession>
<comment type="similarity">
    <text evidence="2 4">Belongs to the NPY family.</text>
</comment>
<evidence type="ECO:0000313" key="8">
    <source>
        <dbReference type="Proteomes" id="UP000014760"/>
    </source>
</evidence>
<dbReference type="HOGENOM" id="CLU_1961646_0_0_1"/>
<keyword evidence="5" id="KW-0812">Transmembrane</keyword>
<dbReference type="PROSITE" id="PS50276">
    <property type="entry name" value="PANCREATIC_HORMONE_2"/>
    <property type="match status" value="1"/>
</dbReference>
<evidence type="ECO:0000256" key="1">
    <source>
        <dbReference type="ARBA" id="ARBA00004613"/>
    </source>
</evidence>
<dbReference type="AlphaFoldDB" id="R7VGB1"/>
<dbReference type="Pfam" id="PF00159">
    <property type="entry name" value="Hormone_3"/>
    <property type="match status" value="1"/>
</dbReference>
<evidence type="ECO:0000256" key="3">
    <source>
        <dbReference type="ARBA" id="ARBA00022525"/>
    </source>
</evidence>
<keyword evidence="3" id="KW-0964">Secreted</keyword>
<dbReference type="EnsemblMetazoa" id="CapteT224912">
    <property type="protein sequence ID" value="CapteP224912"/>
    <property type="gene ID" value="CapteG224912"/>
</dbReference>
<dbReference type="GO" id="GO:0005179">
    <property type="term" value="F:hormone activity"/>
    <property type="evidence" value="ECO:0007669"/>
    <property type="project" value="InterPro"/>
</dbReference>